<dbReference type="EMBL" id="ADVG01000003">
    <property type="protein sequence ID" value="EFH85356.1"/>
    <property type="molecule type" value="Genomic_DNA"/>
</dbReference>
<evidence type="ECO:0000256" key="1">
    <source>
        <dbReference type="SAM" id="Phobius"/>
    </source>
</evidence>
<feature type="transmembrane region" description="Helical" evidence="1">
    <location>
        <begin position="27"/>
        <end position="50"/>
    </location>
</feature>
<evidence type="ECO:0000313" key="3">
    <source>
        <dbReference type="Proteomes" id="UP000004508"/>
    </source>
</evidence>
<organism evidence="2 3">
    <name type="scientific">Ktedonobacter racemifer DSM 44963</name>
    <dbReference type="NCBI Taxonomy" id="485913"/>
    <lineage>
        <taxon>Bacteria</taxon>
        <taxon>Bacillati</taxon>
        <taxon>Chloroflexota</taxon>
        <taxon>Ktedonobacteria</taxon>
        <taxon>Ktedonobacterales</taxon>
        <taxon>Ktedonobacteraceae</taxon>
        <taxon>Ktedonobacter</taxon>
    </lineage>
</organism>
<keyword evidence="3" id="KW-1185">Reference proteome</keyword>
<dbReference type="InParanoid" id="D6TVF3"/>
<reference evidence="2 3" key="1">
    <citation type="journal article" date="2011" name="Stand. Genomic Sci.">
        <title>Non-contiguous finished genome sequence and contextual data of the filamentous soil bacterium Ktedonobacter racemifer type strain (SOSP1-21).</title>
        <authorList>
            <person name="Chang Y.J."/>
            <person name="Land M."/>
            <person name="Hauser L."/>
            <person name="Chertkov O."/>
            <person name="Del Rio T.G."/>
            <person name="Nolan M."/>
            <person name="Copeland A."/>
            <person name="Tice H."/>
            <person name="Cheng J.F."/>
            <person name="Lucas S."/>
            <person name="Han C."/>
            <person name="Goodwin L."/>
            <person name="Pitluck S."/>
            <person name="Ivanova N."/>
            <person name="Ovchinikova G."/>
            <person name="Pati A."/>
            <person name="Chen A."/>
            <person name="Palaniappan K."/>
            <person name="Mavromatis K."/>
            <person name="Liolios K."/>
            <person name="Brettin T."/>
            <person name="Fiebig A."/>
            <person name="Rohde M."/>
            <person name="Abt B."/>
            <person name="Goker M."/>
            <person name="Detter J.C."/>
            <person name="Woyke T."/>
            <person name="Bristow J."/>
            <person name="Eisen J.A."/>
            <person name="Markowitz V."/>
            <person name="Hugenholtz P."/>
            <person name="Kyrpides N.C."/>
            <person name="Klenk H.P."/>
            <person name="Lapidus A."/>
        </authorList>
    </citation>
    <scope>NUCLEOTIDE SEQUENCE [LARGE SCALE GENOMIC DNA]</scope>
    <source>
        <strain evidence="3">DSM 44963</strain>
    </source>
</reference>
<evidence type="ECO:0000313" key="2">
    <source>
        <dbReference type="EMBL" id="EFH85356.1"/>
    </source>
</evidence>
<accession>D6TVF3</accession>
<protein>
    <submittedName>
        <fullName evidence="2">Uncharacterized protein</fullName>
    </submittedName>
</protein>
<keyword evidence="1" id="KW-0472">Membrane</keyword>
<name>D6TVF3_KTERA</name>
<sequence length="172" mass="19342">MHAYVKKRNPPGKENSGLRLWLRRYRWIVLMISLIITLTLLGFMVQPVYFAVTHSNELNCGGSRQVEVFRSYPKGNPAAINAATCFFQAHQQCRAATMYTSSMDPSGGSTRTFYTANNLGSCSLSIEIDVRSFDGGGTTIRRLDCMSLLHKSDGLHFLNCRDVHDEVFSYAF</sequence>
<comment type="caution">
    <text evidence="2">The sequence shown here is derived from an EMBL/GenBank/DDBJ whole genome shotgun (WGS) entry which is preliminary data.</text>
</comment>
<keyword evidence="1" id="KW-1133">Transmembrane helix</keyword>
<keyword evidence="1" id="KW-0812">Transmembrane</keyword>
<proteinExistence type="predicted"/>
<dbReference type="AlphaFoldDB" id="D6TVF3"/>
<gene>
    <name evidence="2" type="ORF">Krac_6562</name>
</gene>
<dbReference type="Proteomes" id="UP000004508">
    <property type="component" value="Unassembled WGS sequence"/>
</dbReference>